<dbReference type="PRINTS" id="PR00038">
    <property type="entry name" value="HTHLUXR"/>
</dbReference>
<keyword evidence="7" id="KW-1185">Reference proteome</keyword>
<dbReference type="Gene3D" id="3.40.50.2300">
    <property type="match status" value="1"/>
</dbReference>
<evidence type="ECO:0000313" key="7">
    <source>
        <dbReference type="Proteomes" id="UP000283433"/>
    </source>
</evidence>
<accession>A0A419SBP3</accession>
<dbReference type="InterPro" id="IPR039420">
    <property type="entry name" value="WalR-like"/>
</dbReference>
<dbReference type="Pfam" id="PF00072">
    <property type="entry name" value="Response_reg"/>
    <property type="match status" value="1"/>
</dbReference>
<name>A0A419SBP3_9SPHI</name>
<dbReference type="InterPro" id="IPR000792">
    <property type="entry name" value="Tscrpt_reg_LuxR_C"/>
</dbReference>
<feature type="domain" description="Response regulatory" evidence="5">
    <location>
        <begin position="4"/>
        <end position="120"/>
    </location>
</feature>
<keyword evidence="2 6" id="KW-0238">DNA-binding</keyword>
<dbReference type="InterPro" id="IPR016032">
    <property type="entry name" value="Sig_transdc_resp-reg_C-effctor"/>
</dbReference>
<evidence type="ECO:0000256" key="1">
    <source>
        <dbReference type="ARBA" id="ARBA00022553"/>
    </source>
</evidence>
<evidence type="ECO:0000259" key="5">
    <source>
        <dbReference type="PROSITE" id="PS50110"/>
    </source>
</evidence>
<dbReference type="Pfam" id="PF00196">
    <property type="entry name" value="GerE"/>
    <property type="match status" value="1"/>
</dbReference>
<dbReference type="PROSITE" id="PS00622">
    <property type="entry name" value="HTH_LUXR_1"/>
    <property type="match status" value="1"/>
</dbReference>
<feature type="modified residue" description="4-aspartylphosphate" evidence="3">
    <location>
        <position position="55"/>
    </location>
</feature>
<dbReference type="GO" id="GO:0003677">
    <property type="term" value="F:DNA binding"/>
    <property type="evidence" value="ECO:0007669"/>
    <property type="project" value="UniProtKB-KW"/>
</dbReference>
<dbReference type="InterPro" id="IPR001789">
    <property type="entry name" value="Sig_transdc_resp-reg_receiver"/>
</dbReference>
<evidence type="ECO:0000259" key="4">
    <source>
        <dbReference type="PROSITE" id="PS50043"/>
    </source>
</evidence>
<dbReference type="SUPFAM" id="SSF52172">
    <property type="entry name" value="CheY-like"/>
    <property type="match status" value="1"/>
</dbReference>
<dbReference type="SMART" id="SM00448">
    <property type="entry name" value="REC"/>
    <property type="match status" value="1"/>
</dbReference>
<evidence type="ECO:0000256" key="2">
    <source>
        <dbReference type="ARBA" id="ARBA00023125"/>
    </source>
</evidence>
<feature type="domain" description="HTH luxR-type" evidence="4">
    <location>
        <begin position="144"/>
        <end position="209"/>
    </location>
</feature>
<sequence length="212" mass="23323">MQIKVAIVEDQRDLREMLGILINGSPGFACIGTFADAEEALLKISDTSPDVVLVDIHLPGKSGIQLIAQLTLQMPNTKFMVCSSLEDDENIFNALKAGANGYIIKSSAPVKILDAIQDVYNGGAPMSSQIARKVVAHFNPRSQDHAEFNKLSPREKEILAYLAKGYRYKEIAGFLFISVETVRKHIQNIYEKLQVGSRTDALNKIGGKSILF</sequence>
<evidence type="ECO:0000313" key="6">
    <source>
        <dbReference type="EMBL" id="RKD20217.1"/>
    </source>
</evidence>
<comment type="caution">
    <text evidence="6">The sequence shown here is derived from an EMBL/GenBank/DDBJ whole genome shotgun (WGS) entry which is preliminary data.</text>
</comment>
<dbReference type="CDD" id="cd17535">
    <property type="entry name" value="REC_NarL-like"/>
    <property type="match status" value="1"/>
</dbReference>
<dbReference type="GO" id="GO:0000160">
    <property type="term" value="P:phosphorelay signal transduction system"/>
    <property type="evidence" value="ECO:0007669"/>
    <property type="project" value="InterPro"/>
</dbReference>
<keyword evidence="1 3" id="KW-0597">Phosphoprotein</keyword>
<evidence type="ECO:0000256" key="3">
    <source>
        <dbReference type="PROSITE-ProRule" id="PRU00169"/>
    </source>
</evidence>
<dbReference type="OrthoDB" id="9797341at2"/>
<dbReference type="Proteomes" id="UP000283433">
    <property type="component" value="Unassembled WGS sequence"/>
</dbReference>
<dbReference type="PROSITE" id="PS50110">
    <property type="entry name" value="RESPONSE_REGULATORY"/>
    <property type="match status" value="1"/>
</dbReference>
<proteinExistence type="predicted"/>
<dbReference type="PROSITE" id="PS50043">
    <property type="entry name" value="HTH_LUXR_2"/>
    <property type="match status" value="1"/>
</dbReference>
<dbReference type="SMART" id="SM00421">
    <property type="entry name" value="HTH_LUXR"/>
    <property type="match status" value="1"/>
</dbReference>
<protein>
    <submittedName>
        <fullName evidence="6">DNA-binding response regulator</fullName>
    </submittedName>
</protein>
<dbReference type="InterPro" id="IPR011006">
    <property type="entry name" value="CheY-like_superfamily"/>
</dbReference>
<dbReference type="CDD" id="cd06170">
    <property type="entry name" value="LuxR_C_like"/>
    <property type="match status" value="1"/>
</dbReference>
<organism evidence="6 7">
    <name type="scientific">Pelobium manganitolerans</name>
    <dbReference type="NCBI Taxonomy" id="1842495"/>
    <lineage>
        <taxon>Bacteria</taxon>
        <taxon>Pseudomonadati</taxon>
        <taxon>Bacteroidota</taxon>
        <taxon>Sphingobacteriia</taxon>
        <taxon>Sphingobacteriales</taxon>
        <taxon>Sphingobacteriaceae</taxon>
        <taxon>Pelobium</taxon>
    </lineage>
</organism>
<dbReference type="EMBL" id="MBTA01000001">
    <property type="protein sequence ID" value="RKD20217.1"/>
    <property type="molecule type" value="Genomic_DNA"/>
</dbReference>
<dbReference type="AlphaFoldDB" id="A0A419SBP3"/>
<reference evidence="6 7" key="1">
    <citation type="submission" date="2016-07" db="EMBL/GenBank/DDBJ databases">
        <title>Genome of Pelobium manganitolerans.</title>
        <authorList>
            <person name="Wu S."/>
            <person name="Wang G."/>
        </authorList>
    </citation>
    <scope>NUCLEOTIDE SEQUENCE [LARGE SCALE GENOMIC DNA]</scope>
    <source>
        <strain evidence="6 7">YS-25</strain>
    </source>
</reference>
<gene>
    <name evidence="6" type="ORF">BCY91_00910</name>
</gene>
<dbReference type="GO" id="GO:0006355">
    <property type="term" value="P:regulation of DNA-templated transcription"/>
    <property type="evidence" value="ECO:0007669"/>
    <property type="project" value="InterPro"/>
</dbReference>
<dbReference type="InterPro" id="IPR058245">
    <property type="entry name" value="NreC/VraR/RcsB-like_REC"/>
</dbReference>
<dbReference type="PANTHER" id="PTHR43214">
    <property type="entry name" value="TWO-COMPONENT RESPONSE REGULATOR"/>
    <property type="match status" value="1"/>
</dbReference>
<dbReference type="SUPFAM" id="SSF46894">
    <property type="entry name" value="C-terminal effector domain of the bipartite response regulators"/>
    <property type="match status" value="1"/>
</dbReference>
<dbReference type="RefSeq" id="WP_120180130.1">
    <property type="nucleotide sequence ID" value="NZ_MBTA01000001.1"/>
</dbReference>